<dbReference type="Pfam" id="PF01641">
    <property type="entry name" value="SelR"/>
    <property type="match status" value="1"/>
</dbReference>
<dbReference type="EMBL" id="JAEHFY010000003">
    <property type="protein sequence ID" value="MBK0381868.1"/>
    <property type="molecule type" value="Genomic_DNA"/>
</dbReference>
<proteinExistence type="predicted"/>
<reference evidence="6 7" key="1">
    <citation type="submission" date="2020-12" db="EMBL/GenBank/DDBJ databases">
        <title>Bacterial novel species Pedobacter sp. SD-b isolated from soil.</title>
        <authorList>
            <person name="Jung H.-Y."/>
        </authorList>
    </citation>
    <scope>NUCLEOTIDE SEQUENCE [LARGE SCALE GENOMIC DNA]</scope>
    <source>
        <strain evidence="6 7">SD-b</strain>
    </source>
</reference>
<comment type="caution">
    <text evidence="6">The sequence shown here is derived from an EMBL/GenBank/DDBJ whole genome shotgun (WGS) entry which is preliminary data.</text>
</comment>
<feature type="signal peptide" evidence="4">
    <location>
        <begin position="1"/>
        <end position="18"/>
    </location>
</feature>
<dbReference type="PANTHER" id="PTHR10173">
    <property type="entry name" value="METHIONINE SULFOXIDE REDUCTASE"/>
    <property type="match status" value="1"/>
</dbReference>
<dbReference type="GO" id="GO:0033743">
    <property type="term" value="F:peptide-methionine (R)-S-oxide reductase activity"/>
    <property type="evidence" value="ECO:0007669"/>
    <property type="project" value="UniProtKB-EC"/>
</dbReference>
<dbReference type="InterPro" id="IPR011057">
    <property type="entry name" value="Mss4-like_sf"/>
</dbReference>
<dbReference type="Proteomes" id="UP000660024">
    <property type="component" value="Unassembled WGS sequence"/>
</dbReference>
<accession>A0ABS1BG97</accession>
<feature type="chain" id="PRO_5046620339" description="peptide-methionine (R)-S-oxide reductase" evidence="4">
    <location>
        <begin position="19"/>
        <end position="169"/>
    </location>
</feature>
<dbReference type="InterPro" id="IPR002579">
    <property type="entry name" value="Met_Sox_Rdtase_MsrB_dom"/>
</dbReference>
<dbReference type="Gene3D" id="2.170.150.20">
    <property type="entry name" value="Peptide methionine sulfoxide reductase"/>
    <property type="match status" value="1"/>
</dbReference>
<dbReference type="SUPFAM" id="SSF51316">
    <property type="entry name" value="Mss4-like"/>
    <property type="match status" value="1"/>
</dbReference>
<dbReference type="PROSITE" id="PS51790">
    <property type="entry name" value="MSRB"/>
    <property type="match status" value="1"/>
</dbReference>
<keyword evidence="4" id="KW-0732">Signal</keyword>
<gene>
    <name evidence="6" type="primary">msrB</name>
    <name evidence="6" type="ORF">I5M32_02755</name>
</gene>
<dbReference type="InterPro" id="IPR028427">
    <property type="entry name" value="Met_Sox_Rdtase_MsrB"/>
</dbReference>
<dbReference type="RefSeq" id="WP_200584653.1">
    <property type="nucleotide sequence ID" value="NZ_JAEHFY010000003.1"/>
</dbReference>
<keyword evidence="7" id="KW-1185">Reference proteome</keyword>
<evidence type="ECO:0000259" key="5">
    <source>
        <dbReference type="PROSITE" id="PS51790"/>
    </source>
</evidence>
<protein>
    <recommendedName>
        <fullName evidence="1">peptide-methionine (R)-S-oxide reductase</fullName>
        <ecNumber evidence="1">1.8.4.12</ecNumber>
    </recommendedName>
</protein>
<evidence type="ECO:0000256" key="3">
    <source>
        <dbReference type="ARBA" id="ARBA00048488"/>
    </source>
</evidence>
<dbReference type="EC" id="1.8.4.12" evidence="1"/>
<comment type="catalytic activity">
    <reaction evidence="3">
        <text>L-methionyl-[protein] + [thioredoxin]-disulfide + H2O = L-methionyl-(R)-S-oxide-[protein] + [thioredoxin]-dithiol</text>
        <dbReference type="Rhea" id="RHEA:24164"/>
        <dbReference type="Rhea" id="RHEA-COMP:10698"/>
        <dbReference type="Rhea" id="RHEA-COMP:10700"/>
        <dbReference type="Rhea" id="RHEA-COMP:12313"/>
        <dbReference type="Rhea" id="RHEA-COMP:12314"/>
        <dbReference type="ChEBI" id="CHEBI:15377"/>
        <dbReference type="ChEBI" id="CHEBI:16044"/>
        <dbReference type="ChEBI" id="CHEBI:29950"/>
        <dbReference type="ChEBI" id="CHEBI:45764"/>
        <dbReference type="ChEBI" id="CHEBI:50058"/>
        <dbReference type="EC" id="1.8.4.12"/>
    </reaction>
</comment>
<dbReference type="PANTHER" id="PTHR10173:SF52">
    <property type="entry name" value="METHIONINE-R-SULFOXIDE REDUCTASE B1"/>
    <property type="match status" value="1"/>
</dbReference>
<feature type="domain" description="MsrB" evidence="5">
    <location>
        <begin position="46"/>
        <end position="168"/>
    </location>
</feature>
<sequence length="169" mass="18590">MKKNILFAIIIAASTLTACGQNKTKDKTSTENVETKKGKFPMAKTDAEWRAILSPATYEIMVKEGTETPFKNEYYNNHKKGIYVSAATGEPLFSSDDKFDSGTGWPSFTKPINDKAVIWAKDTSFGMTRDEVVEAKTGLHLGHVFNDGPAPTGLRYCINSAALKFIPSK</sequence>
<dbReference type="PROSITE" id="PS51257">
    <property type="entry name" value="PROKAR_LIPOPROTEIN"/>
    <property type="match status" value="1"/>
</dbReference>
<evidence type="ECO:0000256" key="2">
    <source>
        <dbReference type="ARBA" id="ARBA00023002"/>
    </source>
</evidence>
<dbReference type="NCBIfam" id="TIGR00357">
    <property type="entry name" value="peptide-methionine (R)-S-oxide reductase MsrB"/>
    <property type="match status" value="1"/>
</dbReference>
<evidence type="ECO:0000313" key="7">
    <source>
        <dbReference type="Proteomes" id="UP000660024"/>
    </source>
</evidence>
<name>A0ABS1BG97_9SPHI</name>
<keyword evidence="2 6" id="KW-0560">Oxidoreductase</keyword>
<evidence type="ECO:0000313" key="6">
    <source>
        <dbReference type="EMBL" id="MBK0381868.1"/>
    </source>
</evidence>
<organism evidence="6 7">
    <name type="scientific">Pedobacter segetis</name>
    <dbReference type="NCBI Taxonomy" id="2793069"/>
    <lineage>
        <taxon>Bacteria</taxon>
        <taxon>Pseudomonadati</taxon>
        <taxon>Bacteroidota</taxon>
        <taxon>Sphingobacteriia</taxon>
        <taxon>Sphingobacteriales</taxon>
        <taxon>Sphingobacteriaceae</taxon>
        <taxon>Pedobacter</taxon>
    </lineage>
</organism>
<evidence type="ECO:0000256" key="1">
    <source>
        <dbReference type="ARBA" id="ARBA00012499"/>
    </source>
</evidence>
<evidence type="ECO:0000256" key="4">
    <source>
        <dbReference type="SAM" id="SignalP"/>
    </source>
</evidence>